<protein>
    <submittedName>
        <fullName evidence="1">Uncharacterized protein</fullName>
    </submittedName>
</protein>
<gene>
    <name evidence="1" type="ORF">SDC9_135327</name>
</gene>
<accession>A0A645DFV4</accession>
<organism evidence="1">
    <name type="scientific">bioreactor metagenome</name>
    <dbReference type="NCBI Taxonomy" id="1076179"/>
    <lineage>
        <taxon>unclassified sequences</taxon>
        <taxon>metagenomes</taxon>
        <taxon>ecological metagenomes</taxon>
    </lineage>
</organism>
<reference evidence="1" key="1">
    <citation type="submission" date="2019-08" db="EMBL/GenBank/DDBJ databases">
        <authorList>
            <person name="Kucharzyk K."/>
            <person name="Murdoch R.W."/>
            <person name="Higgins S."/>
            <person name="Loffler F."/>
        </authorList>
    </citation>
    <scope>NUCLEOTIDE SEQUENCE</scope>
</reference>
<sequence>MDAVRALVKNRGMIEAFELLKEWLLRLFFAREKTEKRKRHRGQPAHHRRHEHGGCAGQHTIGQIVFDACGDQYLARVGYAGHARVRHIDDRFTRLNPRDHFLRALAFVFAIATHQLLLDADMVEERQRPSCVLTVDRVAGCQRLAYARGEVAEIADWGCAK</sequence>
<dbReference type="AlphaFoldDB" id="A0A645DFV4"/>
<evidence type="ECO:0000313" key="1">
    <source>
        <dbReference type="EMBL" id="MPM88226.1"/>
    </source>
</evidence>
<comment type="caution">
    <text evidence="1">The sequence shown here is derived from an EMBL/GenBank/DDBJ whole genome shotgun (WGS) entry which is preliminary data.</text>
</comment>
<name>A0A645DFV4_9ZZZZ</name>
<proteinExistence type="predicted"/>
<dbReference type="EMBL" id="VSSQ01035883">
    <property type="protein sequence ID" value="MPM88226.1"/>
    <property type="molecule type" value="Genomic_DNA"/>
</dbReference>